<dbReference type="RefSeq" id="WP_344749055.1">
    <property type="nucleotide sequence ID" value="NZ_BAAAWW010000180.1"/>
</dbReference>
<evidence type="ECO:0000259" key="5">
    <source>
        <dbReference type="Pfam" id="PF01494"/>
    </source>
</evidence>
<organism evidence="6 7">
    <name type="scientific">Streptosporangium vulgare</name>
    <dbReference type="NCBI Taxonomy" id="46190"/>
    <lineage>
        <taxon>Bacteria</taxon>
        <taxon>Bacillati</taxon>
        <taxon>Actinomycetota</taxon>
        <taxon>Actinomycetes</taxon>
        <taxon>Streptosporangiales</taxon>
        <taxon>Streptosporangiaceae</taxon>
        <taxon>Streptosporangium</taxon>
    </lineage>
</organism>
<dbReference type="InterPro" id="IPR036188">
    <property type="entry name" value="FAD/NAD-bd_sf"/>
</dbReference>
<keyword evidence="3" id="KW-0560">Oxidoreductase</keyword>
<dbReference type="Gene3D" id="3.50.50.60">
    <property type="entry name" value="FAD/NAD(P)-binding domain"/>
    <property type="match status" value="1"/>
</dbReference>
<dbReference type="PANTHER" id="PTHR47178">
    <property type="entry name" value="MONOOXYGENASE, FAD-BINDING"/>
    <property type="match status" value="1"/>
</dbReference>
<dbReference type="Pfam" id="PF01494">
    <property type="entry name" value="FAD_binding_3"/>
    <property type="match status" value="1"/>
</dbReference>
<dbReference type="EMBL" id="JBHMBS010000022">
    <property type="protein sequence ID" value="MFB9680294.1"/>
    <property type="molecule type" value="Genomic_DNA"/>
</dbReference>
<comment type="caution">
    <text evidence="6">The sequence shown here is derived from an EMBL/GenBank/DDBJ whole genome shotgun (WGS) entry which is preliminary data.</text>
</comment>
<keyword evidence="2" id="KW-0274">FAD</keyword>
<keyword evidence="4" id="KW-0503">Monooxygenase</keyword>
<feature type="domain" description="FAD-binding" evidence="5">
    <location>
        <begin position="2"/>
        <end position="165"/>
    </location>
</feature>
<evidence type="ECO:0000313" key="7">
    <source>
        <dbReference type="Proteomes" id="UP001589610"/>
    </source>
</evidence>
<evidence type="ECO:0000256" key="2">
    <source>
        <dbReference type="ARBA" id="ARBA00022827"/>
    </source>
</evidence>
<evidence type="ECO:0000313" key="6">
    <source>
        <dbReference type="EMBL" id="MFB9680294.1"/>
    </source>
</evidence>
<accession>A0ABV5TME6</accession>
<name>A0ABV5TME6_9ACTN</name>
<dbReference type="PANTHER" id="PTHR47178:SF5">
    <property type="entry name" value="FAD-BINDING DOMAIN-CONTAINING PROTEIN"/>
    <property type="match status" value="1"/>
</dbReference>
<sequence>MGGGIGGLCLAQGLRGAGVDVTVYEHDRTPSDRLQGYRVHIDPEGSRALRDRLPPELWEAFLATSGRDAQDFRFVSHRMRPLLALESPPVADPVDAHHSVSRITLRQVLLSGLDGPSGAVRFGKTFESYTRDPGGTVPLRFADGSTETADIVVAADGGNSGVRHRYLPHARRVDTGVVTAAGRFPLTVSLLPIRTSVPIGPGPPRTSPCSATRSTA</sequence>
<keyword evidence="7" id="KW-1185">Reference proteome</keyword>
<proteinExistence type="predicted"/>
<gene>
    <name evidence="6" type="ORF">ACFFRH_32865</name>
</gene>
<protein>
    <submittedName>
        <fullName evidence="6">FAD-dependent oxidoreductase</fullName>
    </submittedName>
</protein>
<dbReference type="SUPFAM" id="SSF51905">
    <property type="entry name" value="FAD/NAD(P)-binding domain"/>
    <property type="match status" value="1"/>
</dbReference>
<keyword evidence="1" id="KW-0285">Flavoprotein</keyword>
<evidence type="ECO:0000256" key="4">
    <source>
        <dbReference type="ARBA" id="ARBA00023033"/>
    </source>
</evidence>
<evidence type="ECO:0000256" key="1">
    <source>
        <dbReference type="ARBA" id="ARBA00022630"/>
    </source>
</evidence>
<dbReference type="Proteomes" id="UP001589610">
    <property type="component" value="Unassembled WGS sequence"/>
</dbReference>
<evidence type="ECO:0000256" key="3">
    <source>
        <dbReference type="ARBA" id="ARBA00023002"/>
    </source>
</evidence>
<reference evidence="6 7" key="1">
    <citation type="submission" date="2024-09" db="EMBL/GenBank/DDBJ databases">
        <authorList>
            <person name="Sun Q."/>
            <person name="Mori K."/>
        </authorList>
    </citation>
    <scope>NUCLEOTIDE SEQUENCE [LARGE SCALE GENOMIC DNA]</scope>
    <source>
        <strain evidence="6 7">JCM 3028</strain>
    </source>
</reference>
<dbReference type="InterPro" id="IPR002938">
    <property type="entry name" value="FAD-bd"/>
</dbReference>